<dbReference type="AlphaFoldDB" id="A0AAN7C1T0"/>
<comment type="caution">
    <text evidence="1">The sequence shown here is derived from an EMBL/GenBank/DDBJ whole genome shotgun (WGS) entry which is preliminary data.</text>
</comment>
<evidence type="ECO:0000313" key="1">
    <source>
        <dbReference type="EMBL" id="KAK4233655.1"/>
    </source>
</evidence>
<dbReference type="Proteomes" id="UP001303760">
    <property type="component" value="Unassembled WGS sequence"/>
</dbReference>
<dbReference type="EMBL" id="MU860505">
    <property type="protein sequence ID" value="KAK4233655.1"/>
    <property type="molecule type" value="Genomic_DNA"/>
</dbReference>
<reference evidence="1" key="1">
    <citation type="journal article" date="2023" name="Mol. Phylogenet. Evol.">
        <title>Genome-scale phylogeny and comparative genomics of the fungal order Sordariales.</title>
        <authorList>
            <person name="Hensen N."/>
            <person name="Bonometti L."/>
            <person name="Westerberg I."/>
            <person name="Brannstrom I.O."/>
            <person name="Guillou S."/>
            <person name="Cros-Aarteil S."/>
            <person name="Calhoun S."/>
            <person name="Haridas S."/>
            <person name="Kuo A."/>
            <person name="Mondo S."/>
            <person name="Pangilinan J."/>
            <person name="Riley R."/>
            <person name="LaButti K."/>
            <person name="Andreopoulos B."/>
            <person name="Lipzen A."/>
            <person name="Chen C."/>
            <person name="Yan M."/>
            <person name="Daum C."/>
            <person name="Ng V."/>
            <person name="Clum A."/>
            <person name="Steindorff A."/>
            <person name="Ohm R.A."/>
            <person name="Martin F."/>
            <person name="Silar P."/>
            <person name="Natvig D.O."/>
            <person name="Lalanne C."/>
            <person name="Gautier V."/>
            <person name="Ament-Velasquez S.L."/>
            <person name="Kruys A."/>
            <person name="Hutchinson M.I."/>
            <person name="Powell A.J."/>
            <person name="Barry K."/>
            <person name="Miller A.N."/>
            <person name="Grigoriev I.V."/>
            <person name="Debuchy R."/>
            <person name="Gladieux P."/>
            <person name="Hiltunen Thoren M."/>
            <person name="Johannesson H."/>
        </authorList>
    </citation>
    <scope>NUCLEOTIDE SEQUENCE</scope>
    <source>
        <strain evidence="1">CBS 532.94</strain>
    </source>
</reference>
<proteinExistence type="predicted"/>
<accession>A0AAN7C1T0</accession>
<keyword evidence="2" id="KW-1185">Reference proteome</keyword>
<protein>
    <submittedName>
        <fullName evidence="1">Uncharacterized protein</fullName>
    </submittedName>
</protein>
<gene>
    <name evidence="1" type="ORF">C8A03DRAFT_38628</name>
</gene>
<feature type="non-terminal residue" evidence="1">
    <location>
        <position position="199"/>
    </location>
</feature>
<name>A0AAN7C1T0_9PEZI</name>
<evidence type="ECO:0000313" key="2">
    <source>
        <dbReference type="Proteomes" id="UP001303760"/>
    </source>
</evidence>
<organism evidence="1 2">
    <name type="scientific">Achaetomium macrosporum</name>
    <dbReference type="NCBI Taxonomy" id="79813"/>
    <lineage>
        <taxon>Eukaryota</taxon>
        <taxon>Fungi</taxon>
        <taxon>Dikarya</taxon>
        <taxon>Ascomycota</taxon>
        <taxon>Pezizomycotina</taxon>
        <taxon>Sordariomycetes</taxon>
        <taxon>Sordariomycetidae</taxon>
        <taxon>Sordariales</taxon>
        <taxon>Chaetomiaceae</taxon>
        <taxon>Achaetomium</taxon>
    </lineage>
</organism>
<reference evidence="1" key="2">
    <citation type="submission" date="2023-05" db="EMBL/GenBank/DDBJ databases">
        <authorList>
            <consortium name="Lawrence Berkeley National Laboratory"/>
            <person name="Steindorff A."/>
            <person name="Hensen N."/>
            <person name="Bonometti L."/>
            <person name="Westerberg I."/>
            <person name="Brannstrom I.O."/>
            <person name="Guillou S."/>
            <person name="Cros-Aarteil S."/>
            <person name="Calhoun S."/>
            <person name="Haridas S."/>
            <person name="Kuo A."/>
            <person name="Mondo S."/>
            <person name="Pangilinan J."/>
            <person name="Riley R."/>
            <person name="Labutti K."/>
            <person name="Andreopoulos B."/>
            <person name="Lipzen A."/>
            <person name="Chen C."/>
            <person name="Yanf M."/>
            <person name="Daum C."/>
            <person name="Ng V."/>
            <person name="Clum A."/>
            <person name="Ohm R."/>
            <person name="Martin F."/>
            <person name="Silar P."/>
            <person name="Natvig D."/>
            <person name="Lalanne C."/>
            <person name="Gautier V."/>
            <person name="Ament-Velasquez S.L."/>
            <person name="Kruys A."/>
            <person name="Hutchinson M.I."/>
            <person name="Powell A.J."/>
            <person name="Barry K."/>
            <person name="Miller A.N."/>
            <person name="Grigoriev I.V."/>
            <person name="Debuchy R."/>
            <person name="Gladieux P."/>
            <person name="Thoren M.H."/>
            <person name="Johannesson H."/>
        </authorList>
    </citation>
    <scope>NUCLEOTIDE SEQUENCE</scope>
    <source>
        <strain evidence="1">CBS 532.94</strain>
    </source>
</reference>
<sequence length="199" mass="21580">MPDLEDIIYSREGTIAAVTDYYVFLTRMYLKESHVVYPPAGGWPSIVNADPAELRSLGKSNEVLALMAHLPYIRYPFDMIGASEGTPEVTPGSTVADWSDLIPRLSPSRGARRESGDGLRILTEGRLADISPPHVFGLFRNRDEAWCSIQSSGSSTVKTVMAGSSSVAVAASKMSIGTWTTRCPSKRQTGDAVQLLNQS</sequence>